<feature type="transmembrane region" description="Helical" evidence="1">
    <location>
        <begin position="44"/>
        <end position="62"/>
    </location>
</feature>
<reference evidence="2 3" key="1">
    <citation type="submission" date="2018-06" db="EMBL/GenBank/DDBJ databases">
        <title>Comparative genomics reveals the genomic features of Rhizophagus irregularis, R. cerebriforme, R. diaphanum and Gigaspora rosea, and their symbiotic lifestyle signature.</title>
        <authorList>
            <person name="Morin E."/>
            <person name="San Clemente H."/>
            <person name="Chen E.C.H."/>
            <person name="De La Providencia I."/>
            <person name="Hainaut M."/>
            <person name="Kuo A."/>
            <person name="Kohler A."/>
            <person name="Murat C."/>
            <person name="Tang N."/>
            <person name="Roy S."/>
            <person name="Loubradou J."/>
            <person name="Henrissat B."/>
            <person name="Grigoriev I.V."/>
            <person name="Corradi N."/>
            <person name="Roux C."/>
            <person name="Martin F.M."/>
        </authorList>
    </citation>
    <scope>NUCLEOTIDE SEQUENCE [LARGE SCALE GENOMIC DNA]</scope>
    <source>
        <strain evidence="2 3">DAOM 227022</strain>
    </source>
</reference>
<keyword evidence="3" id="KW-1185">Reference proteome</keyword>
<gene>
    <name evidence="2" type="ORF">C1645_817249</name>
</gene>
<keyword evidence="1" id="KW-0472">Membrane</keyword>
<evidence type="ECO:0000313" key="2">
    <source>
        <dbReference type="EMBL" id="RIA95016.1"/>
    </source>
</evidence>
<dbReference type="EMBL" id="QKYT01000069">
    <property type="protein sequence ID" value="RIA95016.1"/>
    <property type="molecule type" value="Genomic_DNA"/>
</dbReference>
<sequence length="116" mass="13416">MFKYARYTRALRNLHTNNTATTSTNNTVPHRNMDNKCLLFGKNVVYITAITGLASGSFITIWNKIDKMNNEISGIKEDISIIKEYLFRENEEYLKAKQIATKESSPNLFNLFNLFK</sequence>
<keyword evidence="1" id="KW-0812">Transmembrane</keyword>
<dbReference type="OrthoDB" id="2372742at2759"/>
<protein>
    <submittedName>
        <fullName evidence="2">Uncharacterized protein</fullName>
    </submittedName>
</protein>
<proteinExistence type="predicted"/>
<accession>A0A397TDH6</accession>
<organism evidence="2 3">
    <name type="scientific">Glomus cerebriforme</name>
    <dbReference type="NCBI Taxonomy" id="658196"/>
    <lineage>
        <taxon>Eukaryota</taxon>
        <taxon>Fungi</taxon>
        <taxon>Fungi incertae sedis</taxon>
        <taxon>Mucoromycota</taxon>
        <taxon>Glomeromycotina</taxon>
        <taxon>Glomeromycetes</taxon>
        <taxon>Glomerales</taxon>
        <taxon>Glomeraceae</taxon>
        <taxon>Glomus</taxon>
    </lineage>
</organism>
<dbReference type="AlphaFoldDB" id="A0A397TDH6"/>
<keyword evidence="1" id="KW-1133">Transmembrane helix</keyword>
<comment type="caution">
    <text evidence="2">The sequence shown here is derived from an EMBL/GenBank/DDBJ whole genome shotgun (WGS) entry which is preliminary data.</text>
</comment>
<evidence type="ECO:0000313" key="3">
    <source>
        <dbReference type="Proteomes" id="UP000265703"/>
    </source>
</evidence>
<name>A0A397TDH6_9GLOM</name>
<dbReference type="Proteomes" id="UP000265703">
    <property type="component" value="Unassembled WGS sequence"/>
</dbReference>
<evidence type="ECO:0000256" key="1">
    <source>
        <dbReference type="SAM" id="Phobius"/>
    </source>
</evidence>